<sequence>MRPPTSYVRIASAFIKAPATRRTFTHSRSALSSSDNQQMTGTKRKMGQEDTNGGGQEAHQYQASKSTHRDEDQWKYRAPYRIHEKDDNFDVKWKGKCHCGKVEYQLAREKPLSVKYCHCTTCQRLHGAPFQWAAIFHKEDINFTNGHHDLGWYDPTNKDTSHHLPCKVSCAYCRTPIMDEGRNMILLFPTLIENINTKKARETFQTGSHMFYPQRVVDFRGDGVTKWSGLEEQSKKVDDDGEELEGQEEEENKESEIFADSTIDSETILRL</sequence>
<dbReference type="HOGENOM" id="CLU_079143_0_0_1"/>
<dbReference type="PROSITE" id="PS51891">
    <property type="entry name" value="CENP_V_GFA"/>
    <property type="match status" value="1"/>
</dbReference>
<evidence type="ECO:0000256" key="3">
    <source>
        <dbReference type="ARBA" id="ARBA00022833"/>
    </source>
</evidence>
<dbReference type="GO" id="GO:0046872">
    <property type="term" value="F:metal ion binding"/>
    <property type="evidence" value="ECO:0007669"/>
    <property type="project" value="UniProtKB-KW"/>
</dbReference>
<name>A0A084B2I8_STACB</name>
<evidence type="ECO:0000313" key="7">
    <source>
        <dbReference type="EMBL" id="KEY71767.1"/>
    </source>
</evidence>
<feature type="compositionally biased region" description="Polar residues" evidence="5">
    <location>
        <begin position="26"/>
        <end position="41"/>
    </location>
</feature>
<keyword evidence="2" id="KW-0479">Metal-binding</keyword>
<feature type="region of interest" description="Disordered" evidence="5">
    <location>
        <begin position="22"/>
        <end position="70"/>
    </location>
</feature>
<dbReference type="OrthoDB" id="9970124at2759"/>
<evidence type="ECO:0000256" key="2">
    <source>
        <dbReference type="ARBA" id="ARBA00022723"/>
    </source>
</evidence>
<evidence type="ECO:0000256" key="1">
    <source>
        <dbReference type="ARBA" id="ARBA00005495"/>
    </source>
</evidence>
<evidence type="ECO:0000256" key="4">
    <source>
        <dbReference type="ARBA" id="ARBA00023239"/>
    </source>
</evidence>
<protein>
    <recommendedName>
        <fullName evidence="6">CENP-V/GFA domain-containing protein</fullName>
    </recommendedName>
</protein>
<gene>
    <name evidence="7" type="ORF">S7711_02987</name>
</gene>
<dbReference type="EMBL" id="KL648207">
    <property type="protein sequence ID" value="KEY71767.1"/>
    <property type="molecule type" value="Genomic_DNA"/>
</dbReference>
<comment type="similarity">
    <text evidence="1">Belongs to the Gfa family.</text>
</comment>
<feature type="domain" description="CENP-V/GFA" evidence="6">
    <location>
        <begin position="93"/>
        <end position="228"/>
    </location>
</feature>
<keyword evidence="3" id="KW-0862">Zinc</keyword>
<reference evidence="7 8" key="1">
    <citation type="journal article" date="2014" name="BMC Genomics">
        <title>Comparative genome sequencing reveals chemotype-specific gene clusters in the toxigenic black mold Stachybotrys.</title>
        <authorList>
            <person name="Semeiks J."/>
            <person name="Borek D."/>
            <person name="Otwinowski Z."/>
            <person name="Grishin N.V."/>
        </authorList>
    </citation>
    <scope>NUCLEOTIDE SEQUENCE [LARGE SCALE GENOMIC DNA]</scope>
    <source>
        <strain evidence="8">CBS 109288 / IBT 7711</strain>
    </source>
</reference>
<proteinExistence type="inferred from homology"/>
<evidence type="ECO:0000256" key="5">
    <source>
        <dbReference type="SAM" id="MobiDB-lite"/>
    </source>
</evidence>
<feature type="compositionally biased region" description="Acidic residues" evidence="5">
    <location>
        <begin position="239"/>
        <end position="253"/>
    </location>
</feature>
<dbReference type="InterPro" id="IPR011057">
    <property type="entry name" value="Mss4-like_sf"/>
</dbReference>
<dbReference type="InterPro" id="IPR006913">
    <property type="entry name" value="CENP-V/GFA"/>
</dbReference>
<dbReference type="PANTHER" id="PTHR33337:SF40">
    <property type="entry name" value="CENP-V_GFA DOMAIN-CONTAINING PROTEIN-RELATED"/>
    <property type="match status" value="1"/>
</dbReference>
<accession>A0A084B2I8</accession>
<keyword evidence="4" id="KW-0456">Lyase</keyword>
<dbReference type="GO" id="GO:0016846">
    <property type="term" value="F:carbon-sulfur lyase activity"/>
    <property type="evidence" value="ECO:0007669"/>
    <property type="project" value="InterPro"/>
</dbReference>
<dbReference type="Proteomes" id="UP000028045">
    <property type="component" value="Unassembled WGS sequence"/>
</dbReference>
<dbReference type="SUPFAM" id="SSF51316">
    <property type="entry name" value="Mss4-like"/>
    <property type="match status" value="1"/>
</dbReference>
<evidence type="ECO:0000313" key="8">
    <source>
        <dbReference type="Proteomes" id="UP000028045"/>
    </source>
</evidence>
<keyword evidence="8" id="KW-1185">Reference proteome</keyword>
<dbReference type="PANTHER" id="PTHR33337">
    <property type="entry name" value="GFA DOMAIN-CONTAINING PROTEIN"/>
    <property type="match status" value="1"/>
</dbReference>
<dbReference type="AlphaFoldDB" id="A0A084B2I8"/>
<organism evidence="7 8">
    <name type="scientific">Stachybotrys chartarum (strain CBS 109288 / IBT 7711)</name>
    <name type="common">Toxic black mold</name>
    <name type="synonym">Stilbospora chartarum</name>
    <dbReference type="NCBI Taxonomy" id="1280523"/>
    <lineage>
        <taxon>Eukaryota</taxon>
        <taxon>Fungi</taxon>
        <taxon>Dikarya</taxon>
        <taxon>Ascomycota</taxon>
        <taxon>Pezizomycotina</taxon>
        <taxon>Sordariomycetes</taxon>
        <taxon>Hypocreomycetidae</taxon>
        <taxon>Hypocreales</taxon>
        <taxon>Stachybotryaceae</taxon>
        <taxon>Stachybotrys</taxon>
    </lineage>
</organism>
<dbReference type="Pfam" id="PF04828">
    <property type="entry name" value="GFA"/>
    <property type="match status" value="1"/>
</dbReference>
<feature type="region of interest" description="Disordered" evidence="5">
    <location>
        <begin position="230"/>
        <end position="271"/>
    </location>
</feature>
<evidence type="ECO:0000259" key="6">
    <source>
        <dbReference type="PROSITE" id="PS51891"/>
    </source>
</evidence>
<dbReference type="Gene3D" id="3.90.1590.10">
    <property type="entry name" value="glutathione-dependent formaldehyde- activating enzyme (gfa)"/>
    <property type="match status" value="1"/>
</dbReference>